<gene>
    <name evidence="2" type="ORF">UABAM_06504</name>
</gene>
<dbReference type="Gene3D" id="3.60.40.10">
    <property type="entry name" value="PPM-type phosphatase domain"/>
    <property type="match status" value="1"/>
</dbReference>
<evidence type="ECO:0000259" key="1">
    <source>
        <dbReference type="PROSITE" id="PS51746"/>
    </source>
</evidence>
<dbReference type="PROSITE" id="PS51746">
    <property type="entry name" value="PPM_2"/>
    <property type="match status" value="1"/>
</dbReference>
<keyword evidence="3" id="KW-1185">Reference proteome</keyword>
<dbReference type="RefSeq" id="WP_173013700.1">
    <property type="nucleotide sequence ID" value="NZ_AP019860.1"/>
</dbReference>
<dbReference type="Proteomes" id="UP000326354">
    <property type="component" value="Chromosome"/>
</dbReference>
<name>A0A5S9F6U9_UABAM</name>
<proteinExistence type="predicted"/>
<dbReference type="SMART" id="SM00332">
    <property type="entry name" value="PP2Cc"/>
    <property type="match status" value="1"/>
</dbReference>
<evidence type="ECO:0000313" key="3">
    <source>
        <dbReference type="Proteomes" id="UP000326354"/>
    </source>
</evidence>
<accession>A0A5S9F6U9</accession>
<dbReference type="InterPro" id="IPR036457">
    <property type="entry name" value="PPM-type-like_dom_sf"/>
</dbReference>
<dbReference type="KEGG" id="uam:UABAM_06504"/>
<dbReference type="AlphaFoldDB" id="A0A5S9F6U9"/>
<dbReference type="InterPro" id="IPR001932">
    <property type="entry name" value="PPM-type_phosphatase-like_dom"/>
</dbReference>
<feature type="domain" description="PPM-type phosphatase" evidence="1">
    <location>
        <begin position="439"/>
        <end position="710"/>
    </location>
</feature>
<dbReference type="SUPFAM" id="SSF81606">
    <property type="entry name" value="PP2C-like"/>
    <property type="match status" value="1"/>
</dbReference>
<organism evidence="2 3">
    <name type="scientific">Uabimicrobium amorphum</name>
    <dbReference type="NCBI Taxonomy" id="2596890"/>
    <lineage>
        <taxon>Bacteria</taxon>
        <taxon>Pseudomonadati</taxon>
        <taxon>Planctomycetota</taxon>
        <taxon>Candidatus Uabimicrobiia</taxon>
        <taxon>Candidatus Uabimicrobiales</taxon>
        <taxon>Candidatus Uabimicrobiaceae</taxon>
        <taxon>Candidatus Uabimicrobium</taxon>
    </lineage>
</organism>
<dbReference type="CDD" id="cd00143">
    <property type="entry name" value="PP2Cc"/>
    <property type="match status" value="1"/>
</dbReference>
<reference evidence="2 3" key="1">
    <citation type="submission" date="2019-08" db="EMBL/GenBank/DDBJ databases">
        <title>Complete genome sequence of Candidatus Uab amorphum.</title>
        <authorList>
            <person name="Shiratori T."/>
            <person name="Suzuki S."/>
            <person name="Kakizawa Y."/>
            <person name="Ishida K."/>
        </authorList>
    </citation>
    <scope>NUCLEOTIDE SEQUENCE [LARGE SCALE GENOMIC DNA]</scope>
    <source>
        <strain evidence="2 3">SRT547</strain>
    </source>
</reference>
<evidence type="ECO:0000313" key="2">
    <source>
        <dbReference type="EMBL" id="BBM88088.1"/>
    </source>
</evidence>
<dbReference type="EMBL" id="AP019860">
    <property type="protein sequence ID" value="BBM88088.1"/>
    <property type="molecule type" value="Genomic_DNA"/>
</dbReference>
<sequence>MPLLLRGKLKDTLEILWDFPCEKMMVCSKDNEVLYSSDVTSQNKLNIRLADLDFSQISAKELDIIAVASDVISQPIRIQKCPHDDCDLWGHVKDDGYCKHCGRRVKKHQYTTGFPKLGISCINVTLADGEQISLWKSKEQHEHDNSVYSIGQYQASDGQRKDVDILEEQFSENTNAKFLQLYKILENSDLLGEYWQPPLVSFQKEFNRILWIYHKLKKSEFPSISAYDYITSKVNEPLTTKDILGIGIQLCIIARKIHSYKQYWCSLRLADLILQRKPKSKYPISIYLRSRDISWQENPSPKLVDNSLIPWELYWDDSSGRKISQASEVYIIAAALYLLKAKSPNLLHYNAISYHCGLPSLKLFKGDTPLSPEKNEQDKYFESIINQALVAHPDERGYQNIKDFQAVLESLYRSTPSENCGKFQLEIGSDLDVGDAKHTSDFTQNQDSLFVTHYTLMQQGWGLFVLCDGISTCSFGSGAEASKIVTDTFREWWAESNEERRKEVCTYASHNHQQGCKFLNELVDSANAKIRKKVIQHAGEVDFSSIMGSTVTAGLIHDDFVLFSWVGDSPIFRFSKYGWERLNFEDNERNIKLLLGRPLEEAFVDGGSAITRCIGANYYNKDHVDMHFDYTYLSANESILICSDGIPDYIEPESDLSLQENYRMMRLASIFSSYNSDSLVNSKALSSILISSANRISGGKDNLSAIVLRTLPKTFHPKVESYNRLRLLSFVRQKKLQRANADETAKVTRRLSITQDID</sequence>
<dbReference type="Pfam" id="PF13672">
    <property type="entry name" value="PP2C_2"/>
    <property type="match status" value="1"/>
</dbReference>
<protein>
    <submittedName>
        <fullName evidence="2">Serine/threonine protein phosphatase</fullName>
    </submittedName>
</protein>